<dbReference type="STRING" id="282199.GCA_001049735_01859"/>
<dbReference type="EC" id="2.7.1.217" evidence="10"/>
<keyword evidence="3" id="KW-0547">Nucleotide-binding</keyword>
<evidence type="ECO:0000256" key="6">
    <source>
        <dbReference type="ARBA" id="ARBA00023277"/>
    </source>
</evidence>
<dbReference type="SUPFAM" id="SSF142764">
    <property type="entry name" value="YgbK-like"/>
    <property type="match status" value="1"/>
</dbReference>
<dbReference type="OrthoDB" id="191465at2"/>
<evidence type="ECO:0000313" key="16">
    <source>
        <dbReference type="Proteomes" id="UP000048949"/>
    </source>
</evidence>
<protein>
    <recommendedName>
        <fullName evidence="11">3-oxo-tetronate kinase</fullName>
        <ecNumber evidence="10">2.7.1.217</ecNumber>
    </recommendedName>
    <alternativeName>
        <fullName evidence="12">3-dehydrotetronate 4-kinase</fullName>
    </alternativeName>
</protein>
<feature type="domain" description="Four-carbon acid sugar kinase nucleotide binding" evidence="14">
    <location>
        <begin position="249"/>
        <end position="401"/>
    </location>
</feature>
<dbReference type="InterPro" id="IPR031475">
    <property type="entry name" value="NBD_C"/>
</dbReference>
<keyword evidence="16" id="KW-1185">Reference proteome</keyword>
<dbReference type="AlphaFoldDB" id="A0A0U1NM57"/>
<name>A0A0U1NM57_9RHOB</name>
<proteinExistence type="inferred from homology"/>
<keyword evidence="5" id="KW-0067">ATP-binding</keyword>
<dbReference type="RefSeq" id="WP_048599224.1">
    <property type="nucleotide sequence ID" value="NZ_CBFHGK010000004.1"/>
</dbReference>
<evidence type="ECO:0000256" key="9">
    <source>
        <dbReference type="ARBA" id="ARBA00037335"/>
    </source>
</evidence>
<dbReference type="EMBL" id="CVQV01000009">
    <property type="protein sequence ID" value="CRK75806.1"/>
    <property type="molecule type" value="Genomic_DNA"/>
</dbReference>
<evidence type="ECO:0000256" key="4">
    <source>
        <dbReference type="ARBA" id="ARBA00022777"/>
    </source>
</evidence>
<keyword evidence="4" id="KW-0418">Kinase</keyword>
<evidence type="ECO:0000256" key="8">
    <source>
        <dbReference type="ARBA" id="ARBA00036346"/>
    </source>
</evidence>
<comment type="catalytic activity">
    <reaction evidence="8">
        <text>3-dehydro-D-erythronate + ATP = 3-dehydro-4-O-phospho-D-erythronate + ADP + H(+)</text>
        <dbReference type="Rhea" id="RHEA:52556"/>
        <dbReference type="ChEBI" id="CHEBI:15378"/>
        <dbReference type="ChEBI" id="CHEBI:30616"/>
        <dbReference type="ChEBI" id="CHEBI:57958"/>
        <dbReference type="ChEBI" id="CHEBI:136593"/>
        <dbReference type="ChEBI" id="CHEBI:456216"/>
        <dbReference type="EC" id="2.7.1.217"/>
    </reaction>
</comment>
<comment type="function">
    <text evidence="9">Catalyzes the ATP-dependent phosphorylation of 3-oxo-tetronate to 3-oxo-tetronate 4-phosphate.</text>
</comment>
<evidence type="ECO:0000256" key="12">
    <source>
        <dbReference type="ARBA" id="ARBA00041377"/>
    </source>
</evidence>
<dbReference type="InterPro" id="IPR042213">
    <property type="entry name" value="NBD_C_sf"/>
</dbReference>
<sequence length="412" mass="42833">MKLGCIGDDFTGSSDLANTLAKGGMRVTQYTGVPSGPASVDVEAGVVALKSRSVPVAQAVEQSLVALDWLLAQGCTQIFFKYCSTFDSTPEGNIGPVMDALAARLNATRVIACPAFPTTGRSVYQGHLFVQDQLLSDSGMRHHPLTPMTDPDLRRWLGLQTQHAVGHVTAPTVFAGADAISAELDAQHALGNTHIIVDAIRNEDLIAIGKAAADLPLITGGSGVALGLPANFDCSPSRPDWTSQDGKCVALSGSCSVATREQVTRHKEKHPSLEIIAANVIEGRQTAQDIASWALQADGIPLAYSSADPEVIKSVQNEYGLEQSSQAIETLFSDVAALLVAGGVTRLLTAGGETSGAVVEGLKLAQLEIGPEIDPGVPALRASKDLTLALKSGNFGALDFFEKAAGVLGGSV</sequence>
<evidence type="ECO:0000256" key="10">
    <source>
        <dbReference type="ARBA" id="ARBA00039095"/>
    </source>
</evidence>
<evidence type="ECO:0000313" key="15">
    <source>
        <dbReference type="EMBL" id="CRK75806.1"/>
    </source>
</evidence>
<evidence type="ECO:0000259" key="13">
    <source>
        <dbReference type="Pfam" id="PF07005"/>
    </source>
</evidence>
<evidence type="ECO:0000256" key="2">
    <source>
        <dbReference type="ARBA" id="ARBA00022679"/>
    </source>
</evidence>
<organism evidence="15 16">
    <name type="scientific">Nereida ignava</name>
    <dbReference type="NCBI Taxonomy" id="282199"/>
    <lineage>
        <taxon>Bacteria</taxon>
        <taxon>Pseudomonadati</taxon>
        <taxon>Pseudomonadota</taxon>
        <taxon>Alphaproteobacteria</taxon>
        <taxon>Rhodobacterales</taxon>
        <taxon>Roseobacteraceae</taxon>
        <taxon>Nereida</taxon>
    </lineage>
</organism>
<evidence type="ECO:0000256" key="11">
    <source>
        <dbReference type="ARBA" id="ARBA00039461"/>
    </source>
</evidence>
<reference evidence="15 16" key="1">
    <citation type="submission" date="2015-04" db="EMBL/GenBank/DDBJ databases">
        <authorList>
            <person name="Syromyatnikov M.Y."/>
            <person name="Popov V.N."/>
        </authorList>
    </citation>
    <scope>NUCLEOTIDE SEQUENCE [LARGE SCALE GENOMIC DNA]</scope>
    <source>
        <strain evidence="15 16">CECT 5292</strain>
    </source>
</reference>
<comment type="catalytic activity">
    <reaction evidence="7">
        <text>3-dehydro-L-erythronate + ATP = 3-dehydro-4-O-phospho-L-erythronate + ADP + H(+)</text>
        <dbReference type="Rhea" id="RHEA:52552"/>
        <dbReference type="ChEBI" id="CHEBI:15378"/>
        <dbReference type="ChEBI" id="CHEBI:30616"/>
        <dbReference type="ChEBI" id="CHEBI:136592"/>
        <dbReference type="ChEBI" id="CHEBI:136670"/>
        <dbReference type="ChEBI" id="CHEBI:456216"/>
        <dbReference type="EC" id="2.7.1.217"/>
    </reaction>
</comment>
<dbReference type="Pfam" id="PF17042">
    <property type="entry name" value="NBD_C"/>
    <property type="match status" value="1"/>
</dbReference>
<evidence type="ECO:0000259" key="14">
    <source>
        <dbReference type="Pfam" id="PF17042"/>
    </source>
</evidence>
<dbReference type="InterPro" id="IPR010737">
    <property type="entry name" value="4-carb_acid_sugar_kinase_N"/>
</dbReference>
<dbReference type="Gene3D" id="3.40.50.10840">
    <property type="entry name" value="Putative sugar-binding, N-terminal domain"/>
    <property type="match status" value="1"/>
</dbReference>
<dbReference type="InterPro" id="IPR037051">
    <property type="entry name" value="4-carb_acid_sugar_kinase_N_sf"/>
</dbReference>
<feature type="domain" description="Four-carbon acid sugar kinase N-terminal" evidence="13">
    <location>
        <begin position="3"/>
        <end position="227"/>
    </location>
</feature>
<dbReference type="NCBIfam" id="NF043035">
    <property type="entry name" value="OxoTetrKin"/>
    <property type="match status" value="1"/>
</dbReference>
<keyword evidence="6" id="KW-0119">Carbohydrate metabolism</keyword>
<dbReference type="Gene3D" id="3.40.980.20">
    <property type="entry name" value="Four-carbon acid sugar kinase, nucleotide binding domain"/>
    <property type="match status" value="1"/>
</dbReference>
<evidence type="ECO:0000256" key="1">
    <source>
        <dbReference type="ARBA" id="ARBA00005715"/>
    </source>
</evidence>
<dbReference type="Pfam" id="PF07005">
    <property type="entry name" value="SBD_N"/>
    <property type="match status" value="1"/>
</dbReference>
<evidence type="ECO:0000256" key="5">
    <source>
        <dbReference type="ARBA" id="ARBA00022840"/>
    </source>
</evidence>
<dbReference type="Proteomes" id="UP000048949">
    <property type="component" value="Unassembled WGS sequence"/>
</dbReference>
<dbReference type="GO" id="GO:0005524">
    <property type="term" value="F:ATP binding"/>
    <property type="evidence" value="ECO:0007669"/>
    <property type="project" value="UniProtKB-KW"/>
</dbReference>
<keyword evidence="2" id="KW-0808">Transferase</keyword>
<evidence type="ECO:0000256" key="3">
    <source>
        <dbReference type="ARBA" id="ARBA00022741"/>
    </source>
</evidence>
<dbReference type="GO" id="GO:0016301">
    <property type="term" value="F:kinase activity"/>
    <property type="evidence" value="ECO:0007669"/>
    <property type="project" value="UniProtKB-KW"/>
</dbReference>
<comment type="similarity">
    <text evidence="1">Belongs to the four-carbon acid sugar kinase family.</text>
</comment>
<accession>A0A0U1NM57</accession>
<evidence type="ECO:0000256" key="7">
    <source>
        <dbReference type="ARBA" id="ARBA00035898"/>
    </source>
</evidence>
<dbReference type="InterPro" id="IPR050007">
    <property type="entry name" value="OtnK"/>
</dbReference>
<gene>
    <name evidence="15" type="ORF">NIG5292_01860</name>
</gene>